<keyword evidence="6 8" id="KW-0378">Hydrolase</keyword>
<dbReference type="SMART" id="SM00535">
    <property type="entry name" value="RIBOc"/>
    <property type="match status" value="1"/>
</dbReference>
<evidence type="ECO:0000256" key="3">
    <source>
        <dbReference type="ARBA" id="ARBA00022664"/>
    </source>
</evidence>
<sequence length="233" mass="26990">MDKRRQIKEIEYKLGVVFRDEELLFTAITHSSFANQKKNVEYNERLEFLGDSVLQLIITEYLYKNYTDKSEGELSRKRALIVCENSLFEIAQRWQLGNYINMSKGEEITGGRERTSILADCVEAIIAAIYLDRGIDFVKTFILSNFRVIIDRAMDDKIILDYKTKLQETLQEQGEVNINYNLSKHEGPPHRRKFYTDVIIQDKILGSGVGYSKKEAEQNAAKEAIKNMEGKNE</sequence>
<gene>
    <name evidence="8 11" type="primary">rnc</name>
    <name evidence="11" type="ORF">GCM10008905_14870</name>
</gene>
<dbReference type="InterPro" id="IPR011907">
    <property type="entry name" value="RNase_III"/>
</dbReference>
<evidence type="ECO:0000259" key="10">
    <source>
        <dbReference type="PROSITE" id="PS50142"/>
    </source>
</evidence>
<proteinExistence type="inferred from homology"/>
<evidence type="ECO:0000256" key="1">
    <source>
        <dbReference type="ARBA" id="ARBA00000109"/>
    </source>
</evidence>
<feature type="binding site" evidence="8">
    <location>
        <position position="120"/>
    </location>
    <ligand>
        <name>Mg(2+)</name>
        <dbReference type="ChEBI" id="CHEBI:18420"/>
    </ligand>
</feature>
<feature type="domain" description="DRBM" evidence="9">
    <location>
        <begin position="161"/>
        <end position="230"/>
    </location>
</feature>
<dbReference type="SUPFAM" id="SSF54768">
    <property type="entry name" value="dsRNA-binding domain-like"/>
    <property type="match status" value="1"/>
</dbReference>
<dbReference type="EC" id="3.1.26.3" evidence="8"/>
<evidence type="ECO:0000256" key="4">
    <source>
        <dbReference type="ARBA" id="ARBA00022722"/>
    </source>
</evidence>
<keyword evidence="8" id="KW-0699">rRNA-binding</keyword>
<dbReference type="Proteomes" id="UP001500339">
    <property type="component" value="Unassembled WGS sequence"/>
</dbReference>
<evidence type="ECO:0000259" key="9">
    <source>
        <dbReference type="PROSITE" id="PS50137"/>
    </source>
</evidence>
<keyword evidence="8" id="KW-0698">rRNA processing</keyword>
<dbReference type="RefSeq" id="WP_343768379.1">
    <property type="nucleotide sequence ID" value="NZ_BAAACF010000001.1"/>
</dbReference>
<dbReference type="InterPro" id="IPR036389">
    <property type="entry name" value="RNase_III_sf"/>
</dbReference>
<feature type="domain" description="RNase III" evidence="10">
    <location>
        <begin position="7"/>
        <end position="134"/>
    </location>
</feature>
<dbReference type="CDD" id="cd10845">
    <property type="entry name" value="DSRM_RNAse_III_family"/>
    <property type="match status" value="1"/>
</dbReference>
<dbReference type="PROSITE" id="PS50142">
    <property type="entry name" value="RNASE_3_2"/>
    <property type="match status" value="1"/>
</dbReference>
<dbReference type="Pfam" id="PF14622">
    <property type="entry name" value="Ribonucleas_3_3"/>
    <property type="match status" value="1"/>
</dbReference>
<dbReference type="PANTHER" id="PTHR11207:SF0">
    <property type="entry name" value="RIBONUCLEASE 3"/>
    <property type="match status" value="1"/>
</dbReference>
<dbReference type="PROSITE" id="PS50137">
    <property type="entry name" value="DS_RBD"/>
    <property type="match status" value="1"/>
</dbReference>
<dbReference type="InterPro" id="IPR014720">
    <property type="entry name" value="dsRBD_dom"/>
</dbReference>
<comment type="subunit">
    <text evidence="8">Homodimer.</text>
</comment>
<evidence type="ECO:0000256" key="6">
    <source>
        <dbReference type="ARBA" id="ARBA00022801"/>
    </source>
</evidence>
<comment type="catalytic activity">
    <reaction evidence="1 8">
        <text>Endonucleolytic cleavage to 5'-phosphomonoester.</text>
        <dbReference type="EC" id="3.1.26.3"/>
    </reaction>
</comment>
<organism evidence="11 12">
    <name type="scientific">Clostridium malenominatum</name>
    <dbReference type="NCBI Taxonomy" id="1539"/>
    <lineage>
        <taxon>Bacteria</taxon>
        <taxon>Bacillati</taxon>
        <taxon>Bacillota</taxon>
        <taxon>Clostridia</taxon>
        <taxon>Eubacteriales</taxon>
        <taxon>Clostridiaceae</taxon>
        <taxon>Clostridium</taxon>
    </lineage>
</organism>
<feature type="active site" evidence="8">
    <location>
        <position position="51"/>
    </location>
</feature>
<dbReference type="CDD" id="cd00593">
    <property type="entry name" value="RIBOc"/>
    <property type="match status" value="1"/>
</dbReference>
<dbReference type="InterPro" id="IPR000999">
    <property type="entry name" value="RNase_III_dom"/>
</dbReference>
<keyword evidence="3 8" id="KW-0507">mRNA processing</keyword>
<dbReference type="EMBL" id="BAAACF010000001">
    <property type="protein sequence ID" value="GAA0722889.1"/>
    <property type="molecule type" value="Genomic_DNA"/>
</dbReference>
<keyword evidence="4 8" id="KW-0540">Nuclease</keyword>
<feature type="active site" evidence="8">
    <location>
        <position position="123"/>
    </location>
</feature>
<dbReference type="Gene3D" id="3.30.160.20">
    <property type="match status" value="1"/>
</dbReference>
<keyword evidence="8" id="KW-0460">Magnesium</keyword>
<dbReference type="PANTHER" id="PTHR11207">
    <property type="entry name" value="RIBONUCLEASE III"/>
    <property type="match status" value="1"/>
</dbReference>
<keyword evidence="7 8" id="KW-0694">RNA-binding</keyword>
<accession>A0ABN1IWM1</accession>
<dbReference type="NCBIfam" id="TIGR02191">
    <property type="entry name" value="RNaseIII"/>
    <property type="match status" value="1"/>
</dbReference>
<comment type="function">
    <text evidence="8">Digests double-stranded RNA. Involved in the processing of primary rRNA transcript to yield the immediate precursors to the large and small rRNAs (23S and 16S). Processes some mRNAs, and tRNAs when they are encoded in the rRNA operon. Processes pre-crRNA and tracrRNA of type II CRISPR loci if present in the organism.</text>
</comment>
<comment type="caution">
    <text evidence="11">The sequence shown here is derived from an EMBL/GenBank/DDBJ whole genome shotgun (WGS) entry which is preliminary data.</text>
</comment>
<evidence type="ECO:0000256" key="2">
    <source>
        <dbReference type="ARBA" id="ARBA00010183"/>
    </source>
</evidence>
<dbReference type="SUPFAM" id="SSF69065">
    <property type="entry name" value="RNase III domain-like"/>
    <property type="match status" value="1"/>
</dbReference>
<evidence type="ECO:0000313" key="11">
    <source>
        <dbReference type="EMBL" id="GAA0722889.1"/>
    </source>
</evidence>
<protein>
    <recommendedName>
        <fullName evidence="8">Ribonuclease 3</fullName>
        <ecNumber evidence="8">3.1.26.3</ecNumber>
    </recommendedName>
    <alternativeName>
        <fullName evidence="8">Ribonuclease III</fullName>
        <shortName evidence="8">RNase III</shortName>
    </alternativeName>
</protein>
<evidence type="ECO:0000256" key="5">
    <source>
        <dbReference type="ARBA" id="ARBA00022759"/>
    </source>
</evidence>
<name>A0ABN1IWM1_9CLOT</name>
<comment type="similarity">
    <text evidence="2">Belongs to the ribonuclease III family.</text>
</comment>
<feature type="binding site" evidence="8">
    <location>
        <position position="47"/>
    </location>
    <ligand>
        <name>Mg(2+)</name>
        <dbReference type="ChEBI" id="CHEBI:18420"/>
    </ligand>
</feature>
<keyword evidence="8" id="KW-0963">Cytoplasm</keyword>
<comment type="subcellular location">
    <subcellularLocation>
        <location evidence="8">Cytoplasm</location>
    </subcellularLocation>
</comment>
<dbReference type="SMART" id="SM00358">
    <property type="entry name" value="DSRM"/>
    <property type="match status" value="1"/>
</dbReference>
<dbReference type="Gene3D" id="1.10.1520.10">
    <property type="entry name" value="Ribonuclease III domain"/>
    <property type="match status" value="1"/>
</dbReference>
<feature type="binding site" evidence="8">
    <location>
        <position position="123"/>
    </location>
    <ligand>
        <name>Mg(2+)</name>
        <dbReference type="ChEBI" id="CHEBI:18420"/>
    </ligand>
</feature>
<dbReference type="Pfam" id="PF00035">
    <property type="entry name" value="dsrm"/>
    <property type="match status" value="1"/>
</dbReference>
<keyword evidence="5 8" id="KW-0255">Endonuclease</keyword>
<dbReference type="PROSITE" id="PS00517">
    <property type="entry name" value="RNASE_3_1"/>
    <property type="match status" value="1"/>
</dbReference>
<evidence type="ECO:0000313" key="12">
    <source>
        <dbReference type="Proteomes" id="UP001500339"/>
    </source>
</evidence>
<reference evidence="11 12" key="1">
    <citation type="journal article" date="2019" name="Int. J. Syst. Evol. Microbiol.">
        <title>The Global Catalogue of Microorganisms (GCM) 10K type strain sequencing project: providing services to taxonomists for standard genome sequencing and annotation.</title>
        <authorList>
            <consortium name="The Broad Institute Genomics Platform"/>
            <consortium name="The Broad Institute Genome Sequencing Center for Infectious Disease"/>
            <person name="Wu L."/>
            <person name="Ma J."/>
        </authorList>
    </citation>
    <scope>NUCLEOTIDE SEQUENCE [LARGE SCALE GENOMIC DNA]</scope>
    <source>
        <strain evidence="11 12">JCM 1405</strain>
    </source>
</reference>
<keyword evidence="8" id="KW-0479">Metal-binding</keyword>
<evidence type="ECO:0000256" key="7">
    <source>
        <dbReference type="ARBA" id="ARBA00022884"/>
    </source>
</evidence>
<keyword evidence="12" id="KW-1185">Reference proteome</keyword>
<evidence type="ECO:0000256" key="8">
    <source>
        <dbReference type="HAMAP-Rule" id="MF_00104"/>
    </source>
</evidence>
<keyword evidence="8" id="KW-0819">tRNA processing</keyword>
<dbReference type="HAMAP" id="MF_00104">
    <property type="entry name" value="RNase_III"/>
    <property type="match status" value="1"/>
</dbReference>
<comment type="cofactor">
    <cofactor evidence="8">
        <name>Mg(2+)</name>
        <dbReference type="ChEBI" id="CHEBI:18420"/>
    </cofactor>
</comment>